<feature type="coiled-coil region" evidence="11">
    <location>
        <begin position="600"/>
        <end position="647"/>
    </location>
</feature>
<accession>A0ABU9LLX6</accession>
<comment type="caution">
    <text evidence="15">The sequence shown here is derived from an EMBL/GenBank/DDBJ whole genome shotgun (WGS) entry which is preliminary data.</text>
</comment>
<keyword evidence="8 10" id="KW-0807">Transducer</keyword>
<dbReference type="SMART" id="SM00283">
    <property type="entry name" value="MA"/>
    <property type="match status" value="1"/>
</dbReference>
<protein>
    <submittedName>
        <fullName evidence="15">Methyl-accepting chemotaxis protein</fullName>
    </submittedName>
</protein>
<dbReference type="SUPFAM" id="SSF103190">
    <property type="entry name" value="Sensory domain-like"/>
    <property type="match status" value="1"/>
</dbReference>
<evidence type="ECO:0000256" key="4">
    <source>
        <dbReference type="ARBA" id="ARBA00022500"/>
    </source>
</evidence>
<evidence type="ECO:0000256" key="10">
    <source>
        <dbReference type="PROSITE-ProRule" id="PRU00284"/>
    </source>
</evidence>
<dbReference type="PANTHER" id="PTHR32089">
    <property type="entry name" value="METHYL-ACCEPTING CHEMOTAXIS PROTEIN MCPB"/>
    <property type="match status" value="1"/>
</dbReference>
<keyword evidence="16" id="KW-1185">Reference proteome</keyword>
<evidence type="ECO:0000313" key="15">
    <source>
        <dbReference type="EMBL" id="MEL5988983.1"/>
    </source>
</evidence>
<dbReference type="Gene3D" id="1.10.287.950">
    <property type="entry name" value="Methyl-accepting chemotaxis protein"/>
    <property type="match status" value="1"/>
</dbReference>
<evidence type="ECO:0000256" key="7">
    <source>
        <dbReference type="ARBA" id="ARBA00023136"/>
    </source>
</evidence>
<dbReference type="SMART" id="SM00304">
    <property type="entry name" value="HAMP"/>
    <property type="match status" value="1"/>
</dbReference>
<dbReference type="PANTHER" id="PTHR32089:SF114">
    <property type="entry name" value="METHYL-ACCEPTING CHEMOTAXIS PROTEIN MCPB"/>
    <property type="match status" value="1"/>
</dbReference>
<evidence type="ECO:0000256" key="12">
    <source>
        <dbReference type="SAM" id="Phobius"/>
    </source>
</evidence>
<dbReference type="Pfam" id="PF02743">
    <property type="entry name" value="dCache_1"/>
    <property type="match status" value="1"/>
</dbReference>
<dbReference type="InterPro" id="IPR003660">
    <property type="entry name" value="HAMP_dom"/>
</dbReference>
<evidence type="ECO:0000256" key="11">
    <source>
        <dbReference type="SAM" id="Coils"/>
    </source>
</evidence>
<gene>
    <name evidence="15" type="ORF">AAF454_11275</name>
</gene>
<dbReference type="Gene3D" id="1.10.8.500">
    <property type="entry name" value="HAMP domain in histidine kinase"/>
    <property type="match status" value="1"/>
</dbReference>
<dbReference type="PROSITE" id="PS50885">
    <property type="entry name" value="HAMP"/>
    <property type="match status" value="1"/>
</dbReference>
<dbReference type="SUPFAM" id="SSF58104">
    <property type="entry name" value="Methyl-accepting chemotaxis protein (MCP) signaling domain"/>
    <property type="match status" value="1"/>
</dbReference>
<dbReference type="CDD" id="cd11386">
    <property type="entry name" value="MCP_signal"/>
    <property type="match status" value="1"/>
</dbReference>
<evidence type="ECO:0000256" key="6">
    <source>
        <dbReference type="ARBA" id="ARBA00022989"/>
    </source>
</evidence>
<dbReference type="PROSITE" id="PS50111">
    <property type="entry name" value="CHEMOTAXIS_TRANSDUC_2"/>
    <property type="match status" value="1"/>
</dbReference>
<dbReference type="Pfam" id="PF00015">
    <property type="entry name" value="MCPsignal"/>
    <property type="match status" value="1"/>
</dbReference>
<feature type="domain" description="HAMP" evidence="14">
    <location>
        <begin position="293"/>
        <end position="345"/>
    </location>
</feature>
<proteinExistence type="inferred from homology"/>
<keyword evidence="11" id="KW-0175">Coiled coil</keyword>
<evidence type="ECO:0000256" key="3">
    <source>
        <dbReference type="ARBA" id="ARBA00022481"/>
    </source>
</evidence>
<dbReference type="InterPro" id="IPR004089">
    <property type="entry name" value="MCPsignal_dom"/>
</dbReference>
<feature type="transmembrane region" description="Helical" evidence="12">
    <location>
        <begin position="273"/>
        <end position="296"/>
    </location>
</feature>
<evidence type="ECO:0000256" key="2">
    <source>
        <dbReference type="ARBA" id="ARBA00022475"/>
    </source>
</evidence>
<dbReference type="InterPro" id="IPR029151">
    <property type="entry name" value="Sensor-like_sf"/>
</dbReference>
<organism evidence="15 16">
    <name type="scientific">Kurthia gibsonii</name>
    <dbReference type="NCBI Taxonomy" id="33946"/>
    <lineage>
        <taxon>Bacteria</taxon>
        <taxon>Bacillati</taxon>
        <taxon>Bacillota</taxon>
        <taxon>Bacilli</taxon>
        <taxon>Bacillales</taxon>
        <taxon>Caryophanaceae</taxon>
        <taxon>Kurthia</taxon>
    </lineage>
</organism>
<name>A0ABU9LLX6_9BACL</name>
<dbReference type="CDD" id="cd12912">
    <property type="entry name" value="PDC2_MCP_like"/>
    <property type="match status" value="1"/>
</dbReference>
<evidence type="ECO:0000256" key="1">
    <source>
        <dbReference type="ARBA" id="ARBA00004651"/>
    </source>
</evidence>
<keyword evidence="2" id="KW-1003">Cell membrane</keyword>
<sequence>MLKNMRLRTKLIISFLAILIIPSMIISTVAFQNIKSLVIEQQGGYAHSSSDILNANITNTLQSKIDDIDYLADRISKLPLKMDKKSEVRTVLSEYAEGHNDVQIAYVGSAKGDMIQMPYYIYPKDYNPIERPWYKGALNEQDYSISDPYISALDNKLVITISKKLPNDMGVVGIDMSINSFQKLANEVKIGKKGFISIIDQHGNYITHPTKELGKPVDDEMKSIISSNKKTDTKDINNKTLSLKTNDLSDWKIVSTTYISEATAQASKTWANIMYILVGSLILGGILIFFIIRSIISPIKKLRDSALTISEGDLTTEITVSGKDEVGQLAEAFEKMKIHLTALISNLKDNANTIRESSDLLSASTSENMASSQQITAAMQQVTINNERQTNQMAQSNQALGEVSDGIQDMASDTSQVTELSQTANQQALEGGQSIQETVEKMESIQSAVNETDLKVRSLYDRTKEINSILEMIRSIADQTNLLALNASIEAARAGEHGKGFAVVAEEVRKLAESSQQSAGQIETLIQTVQDDTGETVKIMESALHHVQDGTKVVENTAEKFDVIVKNMQSITPRMENVSAVSQEIAATISTMTSGSQVLIDAATENAAALEEVSASTEESLSSMASMERTAQELQHLAEELQQSIQKFKLPN</sequence>
<evidence type="ECO:0000256" key="5">
    <source>
        <dbReference type="ARBA" id="ARBA00022692"/>
    </source>
</evidence>
<dbReference type="Proteomes" id="UP001398420">
    <property type="component" value="Unassembled WGS sequence"/>
</dbReference>
<keyword evidence="4" id="KW-0145">Chemotaxis</keyword>
<keyword evidence="5 12" id="KW-0812">Transmembrane</keyword>
<comment type="subcellular location">
    <subcellularLocation>
        <location evidence="1">Cell membrane</location>
        <topology evidence="1">Multi-pass membrane protein</topology>
    </subcellularLocation>
</comment>
<reference evidence="15 16" key="1">
    <citation type="submission" date="2024-04" db="EMBL/GenBank/DDBJ databases">
        <authorList>
            <person name="Wu Y.S."/>
            <person name="Zhang L."/>
        </authorList>
    </citation>
    <scope>NUCLEOTIDE SEQUENCE [LARGE SCALE GENOMIC DNA]</scope>
    <source>
        <strain evidence="15 16">KG-01</strain>
    </source>
</reference>
<evidence type="ECO:0000256" key="8">
    <source>
        <dbReference type="ARBA" id="ARBA00023224"/>
    </source>
</evidence>
<dbReference type="RefSeq" id="WP_087681998.1">
    <property type="nucleotide sequence ID" value="NZ_JAMWHJ010000007.1"/>
</dbReference>
<dbReference type="Pfam" id="PF00672">
    <property type="entry name" value="HAMP"/>
    <property type="match status" value="1"/>
</dbReference>
<dbReference type="EMBL" id="JBCEWA010000008">
    <property type="protein sequence ID" value="MEL5988983.1"/>
    <property type="molecule type" value="Genomic_DNA"/>
</dbReference>
<evidence type="ECO:0000259" key="13">
    <source>
        <dbReference type="PROSITE" id="PS50111"/>
    </source>
</evidence>
<dbReference type="InterPro" id="IPR033479">
    <property type="entry name" value="dCache_1"/>
</dbReference>
<keyword evidence="7 12" id="KW-0472">Membrane</keyword>
<dbReference type="CDD" id="cd18773">
    <property type="entry name" value="PDC1_HK_sensor"/>
    <property type="match status" value="1"/>
</dbReference>
<feature type="domain" description="Methyl-accepting transducer" evidence="13">
    <location>
        <begin position="364"/>
        <end position="600"/>
    </location>
</feature>
<evidence type="ECO:0000313" key="16">
    <source>
        <dbReference type="Proteomes" id="UP001398420"/>
    </source>
</evidence>
<evidence type="ECO:0000256" key="9">
    <source>
        <dbReference type="ARBA" id="ARBA00029447"/>
    </source>
</evidence>
<dbReference type="CDD" id="cd06225">
    <property type="entry name" value="HAMP"/>
    <property type="match status" value="1"/>
</dbReference>
<keyword evidence="3" id="KW-0488">Methylation</keyword>
<comment type="similarity">
    <text evidence="9">Belongs to the methyl-accepting chemotaxis (MCP) protein family.</text>
</comment>
<dbReference type="Gene3D" id="3.30.450.20">
    <property type="entry name" value="PAS domain"/>
    <property type="match status" value="2"/>
</dbReference>
<keyword evidence="6 12" id="KW-1133">Transmembrane helix</keyword>
<evidence type="ECO:0000259" key="14">
    <source>
        <dbReference type="PROSITE" id="PS50885"/>
    </source>
</evidence>